<accession>A0A9W6ZGW9</accession>
<sequence>MPTAKDCVARIPRIVVDERSSILHEVTLKAGGRAELFGVCGEMGMLPPYDIEGCEVVEAVPIDGGDGPLENAEDCRGKVVLFRRGGCNFVEKGLKAQACGAKGAVVVQNVGIWPFVMKDSAGLGVKRGLNIPVLCVKRSDGPTLEGGVTCDIKATRKEEGCVICR</sequence>
<comment type="caution">
    <text evidence="2">The sequence shown here is derived from an EMBL/GenBank/DDBJ whole genome shotgun (WGS) entry which is preliminary data.</text>
</comment>
<reference evidence="2" key="1">
    <citation type="submission" date="2022-07" db="EMBL/GenBank/DDBJ databases">
        <title>Genome analysis of Parmales, a sister group of diatoms, reveals the evolutionary specialization of diatoms from phago-mixotrophs to photoautotrophs.</title>
        <authorList>
            <person name="Ban H."/>
            <person name="Sato S."/>
            <person name="Yoshikawa S."/>
            <person name="Kazumasa Y."/>
            <person name="Nakamura Y."/>
            <person name="Ichinomiya M."/>
            <person name="Saitoh K."/>
            <person name="Sato N."/>
            <person name="Blanc-Mathieu R."/>
            <person name="Endo H."/>
            <person name="Kuwata A."/>
            <person name="Ogata H."/>
        </authorList>
    </citation>
    <scope>NUCLEOTIDE SEQUENCE</scope>
</reference>
<name>A0A9W6ZGW9_9STRA</name>
<gene>
    <name evidence="2" type="ORF">TrRE_jg12173</name>
</gene>
<dbReference type="Proteomes" id="UP001165082">
    <property type="component" value="Unassembled WGS sequence"/>
</dbReference>
<dbReference type="AlphaFoldDB" id="A0A9W6ZGW9"/>
<feature type="domain" description="PA" evidence="1">
    <location>
        <begin position="69"/>
        <end position="143"/>
    </location>
</feature>
<dbReference type="SUPFAM" id="SSF52025">
    <property type="entry name" value="PA domain"/>
    <property type="match status" value="1"/>
</dbReference>
<evidence type="ECO:0000259" key="1">
    <source>
        <dbReference type="Pfam" id="PF02225"/>
    </source>
</evidence>
<dbReference type="Pfam" id="PF02225">
    <property type="entry name" value="PA"/>
    <property type="match status" value="1"/>
</dbReference>
<proteinExistence type="predicted"/>
<keyword evidence="3" id="KW-1185">Reference proteome</keyword>
<protein>
    <recommendedName>
        <fullName evidence="1">PA domain-containing protein</fullName>
    </recommendedName>
</protein>
<evidence type="ECO:0000313" key="2">
    <source>
        <dbReference type="EMBL" id="GMH54224.1"/>
    </source>
</evidence>
<organism evidence="2 3">
    <name type="scientific">Triparma retinervis</name>
    <dbReference type="NCBI Taxonomy" id="2557542"/>
    <lineage>
        <taxon>Eukaryota</taxon>
        <taxon>Sar</taxon>
        <taxon>Stramenopiles</taxon>
        <taxon>Ochrophyta</taxon>
        <taxon>Bolidophyceae</taxon>
        <taxon>Parmales</taxon>
        <taxon>Triparmaceae</taxon>
        <taxon>Triparma</taxon>
    </lineage>
</organism>
<dbReference type="InterPro" id="IPR046450">
    <property type="entry name" value="PA_dom_sf"/>
</dbReference>
<feature type="non-terminal residue" evidence="2">
    <location>
        <position position="165"/>
    </location>
</feature>
<dbReference type="EMBL" id="BRXZ01002090">
    <property type="protein sequence ID" value="GMH54224.1"/>
    <property type="molecule type" value="Genomic_DNA"/>
</dbReference>
<dbReference type="OrthoDB" id="1630758at2759"/>
<dbReference type="Gene3D" id="3.50.30.30">
    <property type="match status" value="1"/>
</dbReference>
<dbReference type="InterPro" id="IPR003137">
    <property type="entry name" value="PA_domain"/>
</dbReference>
<evidence type="ECO:0000313" key="3">
    <source>
        <dbReference type="Proteomes" id="UP001165082"/>
    </source>
</evidence>